<protein>
    <recommendedName>
        <fullName evidence="6">Fe2OG dioxygenase domain-containing protein</fullName>
    </recommendedName>
</protein>
<organism evidence="7 8">
    <name type="scientific">Cynara cardunculus var. scolymus</name>
    <name type="common">Globe artichoke</name>
    <name type="synonym">Cynara scolymus</name>
    <dbReference type="NCBI Taxonomy" id="59895"/>
    <lineage>
        <taxon>Eukaryota</taxon>
        <taxon>Viridiplantae</taxon>
        <taxon>Streptophyta</taxon>
        <taxon>Embryophyta</taxon>
        <taxon>Tracheophyta</taxon>
        <taxon>Spermatophyta</taxon>
        <taxon>Magnoliopsida</taxon>
        <taxon>eudicotyledons</taxon>
        <taxon>Gunneridae</taxon>
        <taxon>Pentapetalae</taxon>
        <taxon>asterids</taxon>
        <taxon>campanulids</taxon>
        <taxon>Asterales</taxon>
        <taxon>Asteraceae</taxon>
        <taxon>Carduoideae</taxon>
        <taxon>Cardueae</taxon>
        <taxon>Carduinae</taxon>
        <taxon>Cynara</taxon>
    </lineage>
</organism>
<sequence>MHKLPTIDFTNKRNLKPGSSSWLATSIEATRALEEYGCFIAEYDNVPLDLNGAVFQALQDLFRLPIETKVQNKSTKPLYGYVGQIPFIPLYESLGFDYSNTLDGVQKMVTRMVFESYGVEKKLDAHRKMVTYLCRGMKYRGPEKNETNMGFVAHTDKDFITVLHQNGVDGLEVKARDGQWFAVELLPASLHSPYHRVTMNGNETRYSIAQFSFLEGIIETPEELVDEEHPLQFKPFDHLKYLDFYSREENRTLESAIRTYCGVDVMHALEEYGCFIAMYDGVSQELHDAIFLVSKDLFDLPNEVKVLNTSDTPSHGYVGQEPVVPLYEGLGIENATTAEGAERFTKLMWPSGNQGFCGSALMFAKAVAELDQTVMKMVAKSYGIEEHYKSLLGSTSYLLRLIKYRSPQDNERNLGIVPHTDKSFMSILHQQEVKGLEVKTKDGKWIEVDPSPSSFIVMAGDACMAWTNGRIEAPCHRVMMQGNEERFSLGLFTFIRDLEIQIPQELVDDDHPLQFEAFDNYKYIHYYYTDEGKRSKCPIKSYCGI</sequence>
<dbReference type="Gene3D" id="2.60.120.330">
    <property type="entry name" value="B-lactam Antibiotic, Isopenicillin N Synthase, Chain"/>
    <property type="match status" value="3"/>
</dbReference>
<dbReference type="InterPro" id="IPR027443">
    <property type="entry name" value="IPNS-like_sf"/>
</dbReference>
<evidence type="ECO:0000256" key="3">
    <source>
        <dbReference type="ARBA" id="ARBA00023002"/>
    </source>
</evidence>
<dbReference type="InterPro" id="IPR044861">
    <property type="entry name" value="IPNS-like_FE2OG_OXY"/>
</dbReference>
<comment type="function">
    <text evidence="5">Probable 2-oxoglutarate-dependent dioxygenase that may be involved in glucosinolates biosynthesis. May play a role in the production of aliphatic glucosinolates.</text>
</comment>
<evidence type="ECO:0000313" key="7">
    <source>
        <dbReference type="EMBL" id="KVI05976.1"/>
    </source>
</evidence>
<evidence type="ECO:0000313" key="8">
    <source>
        <dbReference type="Proteomes" id="UP000243975"/>
    </source>
</evidence>
<keyword evidence="2" id="KW-0479">Metal-binding</keyword>
<evidence type="ECO:0000256" key="4">
    <source>
        <dbReference type="ARBA" id="ARBA00023004"/>
    </source>
</evidence>
<evidence type="ECO:0000256" key="1">
    <source>
        <dbReference type="ARBA" id="ARBA00008056"/>
    </source>
</evidence>
<dbReference type="SUPFAM" id="SSF51197">
    <property type="entry name" value="Clavaminate synthase-like"/>
    <property type="match status" value="2"/>
</dbReference>
<keyword evidence="8" id="KW-1185">Reference proteome</keyword>
<gene>
    <name evidence="7" type="ORF">Ccrd_015658</name>
</gene>
<comment type="caution">
    <text evidence="7">The sequence shown here is derived from an EMBL/GenBank/DDBJ whole genome shotgun (WGS) entry which is preliminary data.</text>
</comment>
<evidence type="ECO:0000256" key="5">
    <source>
        <dbReference type="ARBA" id="ARBA00057022"/>
    </source>
</evidence>
<dbReference type="InterPro" id="IPR050231">
    <property type="entry name" value="Iron_ascorbate_oxido_reductase"/>
</dbReference>
<dbReference type="Pfam" id="PF03171">
    <property type="entry name" value="2OG-FeII_Oxy"/>
    <property type="match status" value="2"/>
</dbReference>
<dbReference type="GO" id="GO:0046872">
    <property type="term" value="F:metal ion binding"/>
    <property type="evidence" value="ECO:0007669"/>
    <property type="project" value="UniProtKB-KW"/>
</dbReference>
<keyword evidence="3" id="KW-0560">Oxidoreductase</keyword>
<dbReference type="GO" id="GO:0016705">
    <property type="term" value="F:oxidoreductase activity, acting on paired donors, with incorporation or reduction of molecular oxygen"/>
    <property type="evidence" value="ECO:0007669"/>
    <property type="project" value="UniProtKB-ARBA"/>
</dbReference>
<dbReference type="InterPro" id="IPR005123">
    <property type="entry name" value="Oxoglu/Fe-dep_dioxygenase_dom"/>
</dbReference>
<dbReference type="InterPro" id="IPR026992">
    <property type="entry name" value="DIOX_N"/>
</dbReference>
<dbReference type="Proteomes" id="UP000243975">
    <property type="component" value="Unassembled WGS sequence"/>
</dbReference>
<feature type="domain" description="Fe2OG dioxygenase" evidence="6">
    <location>
        <begin position="395"/>
        <end position="497"/>
    </location>
</feature>
<evidence type="ECO:0000256" key="2">
    <source>
        <dbReference type="ARBA" id="ARBA00022723"/>
    </source>
</evidence>
<dbReference type="Pfam" id="PF14226">
    <property type="entry name" value="DIOX_N"/>
    <property type="match status" value="1"/>
</dbReference>
<evidence type="ECO:0000259" key="6">
    <source>
        <dbReference type="PROSITE" id="PS51471"/>
    </source>
</evidence>
<feature type="domain" description="Fe2OG dioxygenase" evidence="6">
    <location>
        <begin position="130"/>
        <end position="216"/>
    </location>
</feature>
<dbReference type="FunFam" id="2.60.120.330:FF:000022">
    <property type="entry name" value="Probable 2-oxoglutarate-dependent dioxygenase AOP1.2"/>
    <property type="match status" value="1"/>
</dbReference>
<dbReference type="EMBL" id="LEKV01001856">
    <property type="protein sequence ID" value="KVI05976.1"/>
    <property type="molecule type" value="Genomic_DNA"/>
</dbReference>
<keyword evidence="4" id="KW-0408">Iron</keyword>
<proteinExistence type="inferred from homology"/>
<dbReference type="PROSITE" id="PS51471">
    <property type="entry name" value="FE2OG_OXY"/>
    <property type="match status" value="2"/>
</dbReference>
<name>A0A103YBE0_CYNCS</name>
<dbReference type="AlphaFoldDB" id="A0A103YBE0"/>
<accession>A0A103YBE0</accession>
<dbReference type="Gramene" id="KVI05976">
    <property type="protein sequence ID" value="KVI05976"/>
    <property type="gene ID" value="Ccrd_015658"/>
</dbReference>
<dbReference type="STRING" id="59895.A0A103YBE0"/>
<reference evidence="7 8" key="1">
    <citation type="journal article" date="2016" name="Sci. Rep.">
        <title>The genome sequence of the outbreeding globe artichoke constructed de novo incorporating a phase-aware low-pass sequencing strategy of F1 progeny.</title>
        <authorList>
            <person name="Scaglione D."/>
            <person name="Reyes-Chin-Wo S."/>
            <person name="Acquadro A."/>
            <person name="Froenicke L."/>
            <person name="Portis E."/>
            <person name="Beitel C."/>
            <person name="Tirone M."/>
            <person name="Mauro R."/>
            <person name="Lo Monaco A."/>
            <person name="Mauromicale G."/>
            <person name="Faccioli P."/>
            <person name="Cattivelli L."/>
            <person name="Rieseberg L."/>
            <person name="Michelmore R."/>
            <person name="Lanteri S."/>
        </authorList>
    </citation>
    <scope>NUCLEOTIDE SEQUENCE [LARGE SCALE GENOMIC DNA]</scope>
    <source>
        <strain evidence="7">2C</strain>
    </source>
</reference>
<dbReference type="OMA" id="RMNQYLA"/>
<dbReference type="PANTHER" id="PTHR47990">
    <property type="entry name" value="2-OXOGLUTARATE (2OG) AND FE(II)-DEPENDENT OXYGENASE SUPERFAMILY PROTEIN-RELATED"/>
    <property type="match status" value="1"/>
</dbReference>
<comment type="similarity">
    <text evidence="1">Belongs to the iron/ascorbate-dependent oxidoreductase family.</text>
</comment>